<protein>
    <submittedName>
        <fullName evidence="5">Acid protease</fullName>
    </submittedName>
</protein>
<dbReference type="PRINTS" id="PR00792">
    <property type="entry name" value="PEPSIN"/>
</dbReference>
<reference evidence="5" key="2">
    <citation type="journal article" date="2020" name="Nat. Commun.">
        <title>Large-scale genome sequencing of mycorrhizal fungi provides insights into the early evolution of symbiotic traits.</title>
        <authorList>
            <person name="Miyauchi S."/>
            <person name="Kiss E."/>
            <person name="Kuo A."/>
            <person name="Drula E."/>
            <person name="Kohler A."/>
            <person name="Sanchez-Garcia M."/>
            <person name="Morin E."/>
            <person name="Andreopoulos B."/>
            <person name="Barry K.W."/>
            <person name="Bonito G."/>
            <person name="Buee M."/>
            <person name="Carver A."/>
            <person name="Chen C."/>
            <person name="Cichocki N."/>
            <person name="Clum A."/>
            <person name="Culley D."/>
            <person name="Crous P.W."/>
            <person name="Fauchery L."/>
            <person name="Girlanda M."/>
            <person name="Hayes R.D."/>
            <person name="Keri Z."/>
            <person name="LaButti K."/>
            <person name="Lipzen A."/>
            <person name="Lombard V."/>
            <person name="Magnuson J."/>
            <person name="Maillard F."/>
            <person name="Murat C."/>
            <person name="Nolan M."/>
            <person name="Ohm R.A."/>
            <person name="Pangilinan J."/>
            <person name="Pereira M.F."/>
            <person name="Perotto S."/>
            <person name="Peter M."/>
            <person name="Pfister S."/>
            <person name="Riley R."/>
            <person name="Sitrit Y."/>
            <person name="Stielow J.B."/>
            <person name="Szollosi G."/>
            <person name="Zifcakova L."/>
            <person name="Stursova M."/>
            <person name="Spatafora J.W."/>
            <person name="Tedersoo L."/>
            <person name="Vaario L.M."/>
            <person name="Yamada A."/>
            <person name="Yan M."/>
            <person name="Wang P."/>
            <person name="Xu J."/>
            <person name="Bruns T."/>
            <person name="Baldrian P."/>
            <person name="Vilgalys R."/>
            <person name="Dunand C."/>
            <person name="Henrissat B."/>
            <person name="Grigoriev I.V."/>
            <person name="Hibbett D."/>
            <person name="Nagy L.G."/>
            <person name="Martin F.M."/>
        </authorList>
    </citation>
    <scope>NUCLEOTIDE SEQUENCE</scope>
    <source>
        <strain evidence="5">BED1</strain>
    </source>
</reference>
<gene>
    <name evidence="5" type="ORF">L210DRAFT_3487133</name>
</gene>
<keyword evidence="6" id="KW-1185">Reference proteome</keyword>
<feature type="chain" id="PRO_5041984830" evidence="3">
    <location>
        <begin position="21"/>
        <end position="405"/>
    </location>
</feature>
<reference evidence="5" key="1">
    <citation type="submission" date="2019-10" db="EMBL/GenBank/DDBJ databases">
        <authorList>
            <consortium name="DOE Joint Genome Institute"/>
            <person name="Kuo A."/>
            <person name="Miyauchi S."/>
            <person name="Kiss E."/>
            <person name="Drula E."/>
            <person name="Kohler A."/>
            <person name="Sanchez-Garcia M."/>
            <person name="Andreopoulos B."/>
            <person name="Barry K.W."/>
            <person name="Bonito G."/>
            <person name="Buee M."/>
            <person name="Carver A."/>
            <person name="Chen C."/>
            <person name="Cichocki N."/>
            <person name="Clum A."/>
            <person name="Culley D."/>
            <person name="Crous P.W."/>
            <person name="Fauchery L."/>
            <person name="Girlanda M."/>
            <person name="Hayes R."/>
            <person name="Keri Z."/>
            <person name="LaButti K."/>
            <person name="Lipzen A."/>
            <person name="Lombard V."/>
            <person name="Magnuson J."/>
            <person name="Maillard F."/>
            <person name="Morin E."/>
            <person name="Murat C."/>
            <person name="Nolan M."/>
            <person name="Ohm R."/>
            <person name="Pangilinan J."/>
            <person name="Pereira M."/>
            <person name="Perotto S."/>
            <person name="Peter M."/>
            <person name="Riley R."/>
            <person name="Sitrit Y."/>
            <person name="Stielow B."/>
            <person name="Szollosi G."/>
            <person name="Zifcakova L."/>
            <person name="Stursova M."/>
            <person name="Spatafora J.W."/>
            <person name="Tedersoo L."/>
            <person name="Vaario L.-M."/>
            <person name="Yamada A."/>
            <person name="Yan M."/>
            <person name="Wang P."/>
            <person name="Xu J."/>
            <person name="Bruns T."/>
            <person name="Baldrian P."/>
            <person name="Vilgalys R."/>
            <person name="Henrissat B."/>
            <person name="Grigoriev I.V."/>
            <person name="Hibbett D."/>
            <person name="Nagy L.G."/>
            <person name="Martin F.M."/>
        </authorList>
    </citation>
    <scope>NUCLEOTIDE SEQUENCE</scope>
    <source>
        <strain evidence="5">BED1</strain>
    </source>
</reference>
<feature type="active site" evidence="2">
    <location>
        <position position="87"/>
    </location>
</feature>
<evidence type="ECO:0000313" key="5">
    <source>
        <dbReference type="EMBL" id="KAF8432230.1"/>
    </source>
</evidence>
<evidence type="ECO:0000256" key="1">
    <source>
        <dbReference type="ARBA" id="ARBA00007447"/>
    </source>
</evidence>
<dbReference type="InterPro" id="IPR034164">
    <property type="entry name" value="Pepsin-like_dom"/>
</dbReference>
<dbReference type="PROSITE" id="PS51767">
    <property type="entry name" value="PEPTIDASE_A1"/>
    <property type="match status" value="1"/>
</dbReference>
<comment type="similarity">
    <text evidence="1">Belongs to the peptidase A1 family.</text>
</comment>
<evidence type="ECO:0000313" key="6">
    <source>
        <dbReference type="Proteomes" id="UP001194468"/>
    </source>
</evidence>
<sequence>MKSFVALSVILLATSASSSTTSIPLAKLQGTGAYLKGSPDAGRARAAFLRRRTDNANTVPATYKGYPSYVTKVGIGNPPTYYNLIVDTASANTFCGTGTPYVRTSTSAPTNENVHVNHEGGSFTGQEYTDQVTLAPNLVIAKQSIGDVNSSAGLDLTDGTLGLGPRDLTLGTLSPDSYVTIPTVMNNLVLHGHIQNEIFGIYFAPPSSNDDTSEYLDGALTYGGTNSSLYKGNLTWVPVTKTLPTSRYWGVDVTLCTYGNHTVIPTKTAGIVDTSTTLVLLADNFFSIYKNAIQGASMDPNTGLLEIPRSSIKHMRPLNFTLADRVFSLDVAAQLFPADQNTAWGGVPEKRYGTVGPFFGKNSVVEDLDFVLGMKFLERYYSAFDADGNRVGFAQTNHTFSTYEG</sequence>
<feature type="domain" description="Peptidase A1" evidence="4">
    <location>
        <begin position="69"/>
        <end position="394"/>
    </location>
</feature>
<evidence type="ECO:0000256" key="3">
    <source>
        <dbReference type="SAM" id="SignalP"/>
    </source>
</evidence>
<dbReference type="PANTHER" id="PTHR47966">
    <property type="entry name" value="BETA-SITE APP-CLEAVING ENZYME, ISOFORM A-RELATED"/>
    <property type="match status" value="1"/>
</dbReference>
<evidence type="ECO:0000256" key="2">
    <source>
        <dbReference type="PIRSR" id="PIRSR601461-1"/>
    </source>
</evidence>
<dbReference type="GO" id="GO:0004190">
    <property type="term" value="F:aspartic-type endopeptidase activity"/>
    <property type="evidence" value="ECO:0007669"/>
    <property type="project" value="InterPro"/>
</dbReference>
<name>A0AAD4BIX1_BOLED</name>
<dbReference type="GO" id="GO:0006508">
    <property type="term" value="P:proteolysis"/>
    <property type="evidence" value="ECO:0007669"/>
    <property type="project" value="UniProtKB-KW"/>
</dbReference>
<dbReference type="EMBL" id="WHUW01000042">
    <property type="protein sequence ID" value="KAF8432230.1"/>
    <property type="molecule type" value="Genomic_DNA"/>
</dbReference>
<dbReference type="AlphaFoldDB" id="A0AAD4BIX1"/>
<dbReference type="SUPFAM" id="SSF50630">
    <property type="entry name" value="Acid proteases"/>
    <property type="match status" value="1"/>
</dbReference>
<dbReference type="Gene3D" id="2.40.70.10">
    <property type="entry name" value="Acid Proteases"/>
    <property type="match status" value="2"/>
</dbReference>
<proteinExistence type="inferred from homology"/>
<dbReference type="Proteomes" id="UP001194468">
    <property type="component" value="Unassembled WGS sequence"/>
</dbReference>
<feature type="signal peptide" evidence="3">
    <location>
        <begin position="1"/>
        <end position="20"/>
    </location>
</feature>
<feature type="active site" evidence="2">
    <location>
        <position position="273"/>
    </location>
</feature>
<dbReference type="InterPro" id="IPR033121">
    <property type="entry name" value="PEPTIDASE_A1"/>
</dbReference>
<evidence type="ECO:0000259" key="4">
    <source>
        <dbReference type="PROSITE" id="PS51767"/>
    </source>
</evidence>
<keyword evidence="5" id="KW-0378">Hydrolase</keyword>
<dbReference type="Pfam" id="PF00026">
    <property type="entry name" value="Asp"/>
    <property type="match status" value="1"/>
</dbReference>
<dbReference type="CDD" id="cd05471">
    <property type="entry name" value="pepsin_like"/>
    <property type="match status" value="1"/>
</dbReference>
<dbReference type="InterPro" id="IPR001461">
    <property type="entry name" value="Aspartic_peptidase_A1"/>
</dbReference>
<organism evidence="5 6">
    <name type="scientific">Boletus edulis BED1</name>
    <dbReference type="NCBI Taxonomy" id="1328754"/>
    <lineage>
        <taxon>Eukaryota</taxon>
        <taxon>Fungi</taxon>
        <taxon>Dikarya</taxon>
        <taxon>Basidiomycota</taxon>
        <taxon>Agaricomycotina</taxon>
        <taxon>Agaricomycetes</taxon>
        <taxon>Agaricomycetidae</taxon>
        <taxon>Boletales</taxon>
        <taxon>Boletineae</taxon>
        <taxon>Boletaceae</taxon>
        <taxon>Boletoideae</taxon>
        <taxon>Boletus</taxon>
    </lineage>
</organism>
<keyword evidence="5" id="KW-0645">Protease</keyword>
<dbReference type="InterPro" id="IPR021109">
    <property type="entry name" value="Peptidase_aspartic_dom_sf"/>
</dbReference>
<comment type="caution">
    <text evidence="5">The sequence shown here is derived from an EMBL/GenBank/DDBJ whole genome shotgun (WGS) entry which is preliminary data.</text>
</comment>
<keyword evidence="3" id="KW-0732">Signal</keyword>
<dbReference type="PANTHER" id="PTHR47966:SF74">
    <property type="entry name" value="AGR407CP"/>
    <property type="match status" value="1"/>
</dbReference>
<accession>A0AAD4BIX1</accession>